<dbReference type="AlphaFoldDB" id="A0A285KU01"/>
<keyword evidence="4" id="KW-1185">Reference proteome</keyword>
<sequence>MMKVFHGIAELAEAVGTHLGYSEWHTITQEQVNLFADATGDHQWIHTDPERAAAGPFGATIAHGYLTLSLLPMLVGQIYRVDGLKMGINYGAEKVRFPAAVPVGSRVRAGVELLGTKAIAAGTQVSARVTIEIEGGAKPACVAESLSVLVE</sequence>
<accession>A0A285KU01</accession>
<evidence type="ECO:0000313" key="4">
    <source>
        <dbReference type="Proteomes" id="UP000219565"/>
    </source>
</evidence>
<reference evidence="4" key="1">
    <citation type="submission" date="2017-09" db="EMBL/GenBank/DDBJ databases">
        <authorList>
            <person name="Varghese N."/>
            <person name="Submissions S."/>
        </authorList>
    </citation>
    <scope>NUCLEOTIDE SEQUENCE [LARGE SCALE GENOMIC DNA]</scope>
    <source>
        <strain evidence="4">DSM 45537</strain>
    </source>
</reference>
<gene>
    <name evidence="3" type="ORF">SAMN04244553_0318</name>
</gene>
<feature type="domain" description="MaoC-like" evidence="2">
    <location>
        <begin position="12"/>
        <end position="129"/>
    </location>
</feature>
<evidence type="ECO:0000256" key="1">
    <source>
        <dbReference type="ARBA" id="ARBA00005254"/>
    </source>
</evidence>
<dbReference type="InterPro" id="IPR039375">
    <property type="entry name" value="NodN-like"/>
</dbReference>
<comment type="similarity">
    <text evidence="1">Belongs to the enoyl-CoA hydratase/isomerase family.</text>
</comment>
<dbReference type="Gene3D" id="3.10.129.10">
    <property type="entry name" value="Hotdog Thioesterase"/>
    <property type="match status" value="1"/>
</dbReference>
<dbReference type="EMBL" id="OBEG01000001">
    <property type="protein sequence ID" value="SNY74721.1"/>
    <property type="molecule type" value="Genomic_DNA"/>
</dbReference>
<dbReference type="InterPro" id="IPR029069">
    <property type="entry name" value="HotDog_dom_sf"/>
</dbReference>
<dbReference type="PANTHER" id="PTHR42993:SF1">
    <property type="entry name" value="MAOC-LIKE DEHYDRATASE DOMAIN-CONTAINING PROTEIN"/>
    <property type="match status" value="1"/>
</dbReference>
<dbReference type="SUPFAM" id="SSF54637">
    <property type="entry name" value="Thioesterase/thiol ester dehydrase-isomerase"/>
    <property type="match status" value="1"/>
</dbReference>
<dbReference type="InterPro" id="IPR002539">
    <property type="entry name" value="MaoC-like_dom"/>
</dbReference>
<organism evidence="3 4">
    <name type="scientific">Nocardia amikacinitolerans</name>
    <dbReference type="NCBI Taxonomy" id="756689"/>
    <lineage>
        <taxon>Bacteria</taxon>
        <taxon>Bacillati</taxon>
        <taxon>Actinomycetota</taxon>
        <taxon>Actinomycetes</taxon>
        <taxon>Mycobacteriales</taxon>
        <taxon>Nocardiaceae</taxon>
        <taxon>Nocardia</taxon>
    </lineage>
</organism>
<dbReference type="Pfam" id="PF01575">
    <property type="entry name" value="MaoC_dehydratas"/>
    <property type="match status" value="1"/>
</dbReference>
<protein>
    <submittedName>
        <fullName evidence="3">Acyl dehydratase</fullName>
    </submittedName>
</protein>
<dbReference type="Proteomes" id="UP000219565">
    <property type="component" value="Unassembled WGS sequence"/>
</dbReference>
<name>A0A285KU01_9NOCA</name>
<evidence type="ECO:0000259" key="2">
    <source>
        <dbReference type="Pfam" id="PF01575"/>
    </source>
</evidence>
<dbReference type="PANTHER" id="PTHR42993">
    <property type="entry name" value="MAOC-LIKE DEHYDRATASE DOMAIN-CONTAINING PROTEIN"/>
    <property type="match status" value="1"/>
</dbReference>
<dbReference type="STRING" id="1379680.GCA_001612615_00704"/>
<dbReference type="CDD" id="cd03450">
    <property type="entry name" value="NodN"/>
    <property type="match status" value="1"/>
</dbReference>
<proteinExistence type="inferred from homology"/>
<evidence type="ECO:0000313" key="3">
    <source>
        <dbReference type="EMBL" id="SNY74721.1"/>
    </source>
</evidence>